<dbReference type="KEGG" id="cwo:Cwoe_1472"/>
<reference evidence="3" key="2">
    <citation type="submission" date="2010-01" db="EMBL/GenBank/DDBJ databases">
        <title>The complete genome of Conexibacter woesei DSM 14684.</title>
        <authorList>
            <consortium name="US DOE Joint Genome Institute (JGI-PGF)"/>
            <person name="Lucas S."/>
            <person name="Copeland A."/>
            <person name="Lapidus A."/>
            <person name="Glavina del Rio T."/>
            <person name="Dalin E."/>
            <person name="Tice H."/>
            <person name="Bruce D."/>
            <person name="Goodwin L."/>
            <person name="Pitluck S."/>
            <person name="Kyrpides N."/>
            <person name="Mavromatis K."/>
            <person name="Ivanova N."/>
            <person name="Mikhailova N."/>
            <person name="Chertkov O."/>
            <person name="Brettin T."/>
            <person name="Detter J.C."/>
            <person name="Han C."/>
            <person name="Larimer F."/>
            <person name="Land M."/>
            <person name="Hauser L."/>
            <person name="Markowitz V."/>
            <person name="Cheng J.-F."/>
            <person name="Hugenholtz P."/>
            <person name="Woyke T."/>
            <person name="Wu D."/>
            <person name="Pukall R."/>
            <person name="Steenblock K."/>
            <person name="Schneider S."/>
            <person name="Klenk H.-P."/>
            <person name="Eisen J.A."/>
        </authorList>
    </citation>
    <scope>NUCLEOTIDE SEQUENCE [LARGE SCALE GENOMIC DNA]</scope>
    <source>
        <strain evidence="3">DSM 14684 / CIP 108061 / JCM 11494 / NBRC 100937 / ID131577</strain>
    </source>
</reference>
<proteinExistence type="predicted"/>
<dbReference type="PANTHER" id="PTHR43245">
    <property type="entry name" value="BIFUNCTIONAL POLYMYXIN RESISTANCE PROTEIN ARNA"/>
    <property type="match status" value="1"/>
</dbReference>
<dbReference type="OrthoDB" id="9795501at2"/>
<name>D3EZ26_CONWI</name>
<dbReference type="InterPro" id="IPR001509">
    <property type="entry name" value="Epimerase_deHydtase"/>
</dbReference>
<dbReference type="Pfam" id="PF01370">
    <property type="entry name" value="Epimerase"/>
    <property type="match status" value="1"/>
</dbReference>
<dbReference type="PANTHER" id="PTHR43245:SF54">
    <property type="entry name" value="BLL0593 PROTEIN"/>
    <property type="match status" value="1"/>
</dbReference>
<keyword evidence="3" id="KW-1185">Reference proteome</keyword>
<dbReference type="RefSeq" id="WP_012932951.1">
    <property type="nucleotide sequence ID" value="NC_013739.1"/>
</dbReference>
<dbReference type="AlphaFoldDB" id="D3EZ26"/>
<dbReference type="HOGENOM" id="CLU_054225_0_0_11"/>
<dbReference type="STRING" id="469383.Cwoe_1472"/>
<organism evidence="2 3">
    <name type="scientific">Conexibacter woesei (strain DSM 14684 / CCUG 47730 / CIP 108061 / JCM 11494 / NBRC 100937 / ID131577)</name>
    <dbReference type="NCBI Taxonomy" id="469383"/>
    <lineage>
        <taxon>Bacteria</taxon>
        <taxon>Bacillati</taxon>
        <taxon>Actinomycetota</taxon>
        <taxon>Thermoleophilia</taxon>
        <taxon>Solirubrobacterales</taxon>
        <taxon>Conexibacteraceae</taxon>
        <taxon>Conexibacter</taxon>
    </lineage>
</organism>
<dbReference type="CDD" id="cd08946">
    <property type="entry name" value="SDR_e"/>
    <property type="match status" value="1"/>
</dbReference>
<accession>D3EZ26</accession>
<evidence type="ECO:0000313" key="3">
    <source>
        <dbReference type="Proteomes" id="UP000008229"/>
    </source>
</evidence>
<reference evidence="2 3" key="1">
    <citation type="journal article" date="2010" name="Stand. Genomic Sci.">
        <title>Complete genome sequence of Conexibacter woesei type strain (ID131577).</title>
        <authorList>
            <person name="Pukall R."/>
            <person name="Lapidus A."/>
            <person name="Glavina Del Rio T."/>
            <person name="Copeland A."/>
            <person name="Tice H."/>
            <person name="Cheng J.-F."/>
            <person name="Lucas S."/>
            <person name="Chen F."/>
            <person name="Nolan M."/>
            <person name="Bruce D."/>
            <person name="Goodwin L."/>
            <person name="Pitluck S."/>
            <person name="Mavromatis K."/>
            <person name="Ivanova N."/>
            <person name="Ovchinnikova G."/>
            <person name="Pati A."/>
            <person name="Chen A."/>
            <person name="Palaniappan K."/>
            <person name="Land M."/>
            <person name="Hauser L."/>
            <person name="Chang Y.-J."/>
            <person name="Jeffries C.D."/>
            <person name="Chain P."/>
            <person name="Meincke L."/>
            <person name="Sims D."/>
            <person name="Brettin T."/>
            <person name="Detter J.C."/>
            <person name="Rohde M."/>
            <person name="Goeker M."/>
            <person name="Bristow J."/>
            <person name="Eisen J.A."/>
            <person name="Markowitz V."/>
            <person name="Kyrpides N.C."/>
            <person name="Klenk H.-P."/>
            <person name="Hugenholtz P."/>
        </authorList>
    </citation>
    <scope>NUCLEOTIDE SEQUENCE [LARGE SCALE GENOMIC DNA]</scope>
    <source>
        <strain evidence="3">DSM 14684 / CIP 108061 / JCM 11494 / NBRC 100937 / ID131577</strain>
    </source>
</reference>
<gene>
    <name evidence="2" type="ordered locus">Cwoe_1472</name>
</gene>
<dbReference type="eggNOG" id="COG0451">
    <property type="taxonomic scope" value="Bacteria"/>
</dbReference>
<dbReference type="InterPro" id="IPR050177">
    <property type="entry name" value="Lipid_A_modif_metabolic_enz"/>
</dbReference>
<dbReference type="InterPro" id="IPR036291">
    <property type="entry name" value="NAD(P)-bd_dom_sf"/>
</dbReference>
<evidence type="ECO:0000259" key="1">
    <source>
        <dbReference type="Pfam" id="PF01370"/>
    </source>
</evidence>
<dbReference type="EMBL" id="CP001854">
    <property type="protein sequence ID" value="ADB49900.1"/>
    <property type="molecule type" value="Genomic_DNA"/>
</dbReference>
<feature type="domain" description="NAD-dependent epimerase/dehydratase" evidence="1">
    <location>
        <begin position="3"/>
        <end position="213"/>
    </location>
</feature>
<protein>
    <submittedName>
        <fullName evidence="2">NAD-dependent epimerase/dehydratase</fullName>
    </submittedName>
</protein>
<dbReference type="Proteomes" id="UP000008229">
    <property type="component" value="Chromosome"/>
</dbReference>
<dbReference type="Gene3D" id="3.40.50.720">
    <property type="entry name" value="NAD(P)-binding Rossmann-like Domain"/>
    <property type="match status" value="1"/>
</dbReference>
<evidence type="ECO:0000313" key="2">
    <source>
        <dbReference type="EMBL" id="ADB49900.1"/>
    </source>
</evidence>
<dbReference type="SUPFAM" id="SSF51735">
    <property type="entry name" value="NAD(P)-binding Rossmann-fold domains"/>
    <property type="match status" value="1"/>
</dbReference>
<sequence>MRIVVTGSAGHLGEALVRVLRGAGHEVVGLDLLPSPHTEAVGSIAERPFVQRWVDGADAVVHAATLHKPHVGSHTRQAFVDTNVTGTLNLLEAAVAAGVGRFLHTSTTSAFGRALTPPPGAPAAWIDEDVPHVVRNVYGATKTAAEDLCELVHRDHGLPVAILRTSRFFPEPDDRDDVRAVYTDDNLKVNELLYRRCDVEDVASAHLAALERVPALGFGRWVVTATTPFTRADLAELRADAPAVVRRLFPGYEEIYAARGWTMLPSIERVYVNERARTELGWSPRYDFGHALDLLRAGEEPRSALARSVGAKGYHAVSTGVYTVRDQPSPRVSS</sequence>